<organism evidence="1 2">
    <name type="scientific">Sphingobium yanoikuyae</name>
    <name type="common">Sphingomonas yanoikuyae</name>
    <dbReference type="NCBI Taxonomy" id="13690"/>
    <lineage>
        <taxon>Bacteria</taxon>
        <taxon>Pseudomonadati</taxon>
        <taxon>Pseudomonadota</taxon>
        <taxon>Alphaproteobacteria</taxon>
        <taxon>Sphingomonadales</taxon>
        <taxon>Sphingomonadaceae</taxon>
        <taxon>Sphingobium</taxon>
    </lineage>
</organism>
<proteinExistence type="predicted"/>
<dbReference type="Proteomes" id="UP000502611">
    <property type="component" value="Chromosome"/>
</dbReference>
<dbReference type="AlphaFoldDB" id="A0A6M4G475"/>
<dbReference type="InterPro" id="IPR012334">
    <property type="entry name" value="Pectin_lyas_fold"/>
</dbReference>
<dbReference type="EMBL" id="CP053021">
    <property type="protein sequence ID" value="QJR01710.1"/>
    <property type="molecule type" value="Genomic_DNA"/>
</dbReference>
<dbReference type="InterPro" id="IPR011050">
    <property type="entry name" value="Pectin_lyase_fold/virulence"/>
</dbReference>
<sequence length="732" mass="77462">MAVSPTVRIDVSGARGKSEADILRATGAYGVLPTDDDLTAELKKNAVAIAASESAAASAALAESASGPTYTSVAAGEAATTVGHSFAVSNGDGTVTVYLRTSGGSAVQRTLATTAALASDETGKGSDLVASSGAPFPAHYLQMLSDIEMGNPISIYRICDRTKLAGIRDFTSTYNVSEVLEDACMNGVRRFIGEYGLFNFESSVVLDRPITIDGAGEGTIFDQRSITDKATFKFKSASNADFISGINFRNFVMRCQTGTFFEQQHFLEFNGAADVNIHGMQFIGFRGDALYFGSGVGGEQRHNRNISISRNLFDGINRENRNAVSVIDGDGVFITENLFRRCTRPNMPGPIDFEPNANAWHIIRAVRVLRNIFEDNGGNVGEVSVFVPPAVTLAPQDIEVSGNHSRGYVGTGNFLYYNEQRISSDTDPDTNLRAVGNVAKNGNRPFSIFNGKKATLERNGWSDFRQSAIVGFDIDALPSGLPRDVSVADKFTRVGTVDGNGISIFNVDGLDLSRSEFADCGTGAPAAANAIRFGKGSSSRVRLDDIRASSPTGKTLVAVQKEATHTFAPTTNRMRGAKIGSLPNGFQADDSDVLMTSYSPVVEGSTTPGTGTYAEAYGRYRCDGDWVVGYYRMSVTTHDGTGAIEISLPREVAAPGSASPLRTVGVANITGLSSINGPVLARINKDAVAGGVTGALRFYTVSSGVETLVGMPPAGTAFVVEGPFAYLAARRA</sequence>
<dbReference type="SUPFAM" id="SSF51126">
    <property type="entry name" value="Pectin lyase-like"/>
    <property type="match status" value="1"/>
</dbReference>
<dbReference type="RefSeq" id="WP_169860431.1">
    <property type="nucleotide sequence ID" value="NZ_CP053021.1"/>
</dbReference>
<gene>
    <name evidence="1" type="ORF">HH800_05585</name>
</gene>
<accession>A0A6M4G475</accession>
<dbReference type="Gene3D" id="2.160.20.10">
    <property type="entry name" value="Single-stranded right-handed beta-helix, Pectin lyase-like"/>
    <property type="match status" value="1"/>
</dbReference>
<reference evidence="1 2" key="1">
    <citation type="submission" date="2020-04" db="EMBL/GenBank/DDBJ databases">
        <title>The Whole Genome Analysis of High salt-tolerant Sphingobium yanoikuyae YC-XJ2 with Aryl organophosphorus flame retardants (aryl-OPFRs)-degrading capacity and characteristics of Related phosphotriesterase.</title>
        <authorList>
            <person name="Li X."/>
        </authorList>
    </citation>
    <scope>NUCLEOTIDE SEQUENCE [LARGE SCALE GENOMIC DNA]</scope>
    <source>
        <strain evidence="1 2">YC-XJ2</strain>
    </source>
</reference>
<evidence type="ECO:0008006" key="3">
    <source>
        <dbReference type="Google" id="ProtNLM"/>
    </source>
</evidence>
<evidence type="ECO:0000313" key="2">
    <source>
        <dbReference type="Proteomes" id="UP000502611"/>
    </source>
</evidence>
<evidence type="ECO:0000313" key="1">
    <source>
        <dbReference type="EMBL" id="QJR01710.1"/>
    </source>
</evidence>
<protein>
    <recommendedName>
        <fullName evidence="3">Right-handed parallel beta-helix repeat-containing protein</fullName>
    </recommendedName>
</protein>
<name>A0A6M4G475_SPHYA</name>